<organism evidence="1 2">
    <name type="scientific">Effrenium voratum</name>
    <dbReference type="NCBI Taxonomy" id="2562239"/>
    <lineage>
        <taxon>Eukaryota</taxon>
        <taxon>Sar</taxon>
        <taxon>Alveolata</taxon>
        <taxon>Dinophyceae</taxon>
        <taxon>Suessiales</taxon>
        <taxon>Symbiodiniaceae</taxon>
        <taxon>Effrenium</taxon>
    </lineage>
</organism>
<comment type="caution">
    <text evidence="1">The sequence shown here is derived from an EMBL/GenBank/DDBJ whole genome shotgun (WGS) entry which is preliminary data.</text>
</comment>
<proteinExistence type="predicted"/>
<name>A0AA36N520_9DINO</name>
<dbReference type="Proteomes" id="UP001178507">
    <property type="component" value="Unassembled WGS sequence"/>
</dbReference>
<evidence type="ECO:0000313" key="2">
    <source>
        <dbReference type="Proteomes" id="UP001178507"/>
    </source>
</evidence>
<sequence length="145" mass="16583">MSWQELSAQGRRFRLIRRFCIRQPGGKLRVIDDAADGRQSALSADCNRLDLCTAIQPGIHVRLFWQAFRTHQPHLQSIDFETGGEDLPHAYRHVPMTPSESWRCIVAYHDFETQQPRFSKVLRPTSSSTVIQMSSGEIQSAGWQS</sequence>
<reference evidence="1" key="1">
    <citation type="submission" date="2023-08" db="EMBL/GenBank/DDBJ databases">
        <authorList>
            <person name="Chen Y."/>
            <person name="Shah S."/>
            <person name="Dougan E. K."/>
            <person name="Thang M."/>
            <person name="Chan C."/>
        </authorList>
    </citation>
    <scope>NUCLEOTIDE SEQUENCE</scope>
</reference>
<gene>
    <name evidence="1" type="ORF">EVOR1521_LOCUS19242</name>
</gene>
<keyword evidence="2" id="KW-1185">Reference proteome</keyword>
<protein>
    <submittedName>
        <fullName evidence="1">Uncharacterized protein</fullName>
    </submittedName>
</protein>
<accession>A0AA36N520</accession>
<dbReference type="AlphaFoldDB" id="A0AA36N520"/>
<dbReference type="EMBL" id="CAUJNA010002891">
    <property type="protein sequence ID" value="CAJ1394627.1"/>
    <property type="molecule type" value="Genomic_DNA"/>
</dbReference>
<evidence type="ECO:0000313" key="1">
    <source>
        <dbReference type="EMBL" id="CAJ1394627.1"/>
    </source>
</evidence>